<evidence type="ECO:0000256" key="1">
    <source>
        <dbReference type="ARBA" id="ARBA00005051"/>
    </source>
</evidence>
<dbReference type="PANTHER" id="PTHR43071:SF1">
    <property type="entry name" value="2-AMINO-4-HYDROXY-6-HYDROXYMETHYLDIHYDROPTERIDINE PYROPHOSPHOKINASE"/>
    <property type="match status" value="1"/>
</dbReference>
<evidence type="ECO:0000256" key="9">
    <source>
        <dbReference type="ARBA" id="ARBA00022909"/>
    </source>
</evidence>
<dbReference type="SUPFAM" id="SSF55083">
    <property type="entry name" value="6-hydroxymethyl-7,8-dihydropterin pyrophosphokinase, HPPK"/>
    <property type="match status" value="1"/>
</dbReference>
<dbReference type="GO" id="GO:0003848">
    <property type="term" value="F:2-amino-4-hydroxy-6-hydroxymethyldihydropteridine diphosphokinase activity"/>
    <property type="evidence" value="ECO:0007669"/>
    <property type="project" value="UniProtKB-EC"/>
</dbReference>
<dbReference type="GO" id="GO:0005524">
    <property type="term" value="F:ATP binding"/>
    <property type="evidence" value="ECO:0007669"/>
    <property type="project" value="UniProtKB-KW"/>
</dbReference>
<evidence type="ECO:0000256" key="6">
    <source>
        <dbReference type="ARBA" id="ARBA00022741"/>
    </source>
</evidence>
<evidence type="ECO:0000256" key="5">
    <source>
        <dbReference type="ARBA" id="ARBA00022679"/>
    </source>
</evidence>
<comment type="pathway">
    <text evidence="1">Cofactor biosynthesis; tetrahydrofolate biosynthesis; 2-amino-4-hydroxy-6-hydroxymethyl-7,8-dihydropteridine diphosphate from 7,8-dihydroneopterin triphosphate: step 4/4.</text>
</comment>
<organism evidence="13 14">
    <name type="scientific">Piscinibacter gummiphilus</name>
    <dbReference type="NCBI Taxonomy" id="946333"/>
    <lineage>
        <taxon>Bacteria</taxon>
        <taxon>Pseudomonadati</taxon>
        <taxon>Pseudomonadota</taxon>
        <taxon>Betaproteobacteria</taxon>
        <taxon>Burkholderiales</taxon>
        <taxon>Sphaerotilaceae</taxon>
        <taxon>Piscinibacter</taxon>
    </lineage>
</organism>
<evidence type="ECO:0000256" key="4">
    <source>
        <dbReference type="ARBA" id="ARBA00016218"/>
    </source>
</evidence>
<keyword evidence="5" id="KW-0808">Transferase</keyword>
<dbReference type="CDD" id="cd00483">
    <property type="entry name" value="HPPK"/>
    <property type="match status" value="1"/>
</dbReference>
<dbReference type="Pfam" id="PF01288">
    <property type="entry name" value="HPPK"/>
    <property type="match status" value="1"/>
</dbReference>
<evidence type="ECO:0000256" key="12">
    <source>
        <dbReference type="ARBA" id="ARBA00033413"/>
    </source>
</evidence>
<evidence type="ECO:0000256" key="2">
    <source>
        <dbReference type="ARBA" id="ARBA00005810"/>
    </source>
</evidence>
<keyword evidence="7 13" id="KW-0418">Kinase</keyword>
<sequence>MPVTAYVGLGANLGDAAAALDAAVAALAALPGTRLAACSPRYRTAPVDATGPDYLNAVAALDTDLSAEALLAALHEIELHHGRERLYRNAPRTLDLDLLLHGDARIDGPQLVVPHPRLHERAFVLVPLADLAPDLVVPGRGRVRDLLDTVADQRIERLSP</sequence>
<dbReference type="Proteomes" id="UP000193427">
    <property type="component" value="Chromosome"/>
</dbReference>
<keyword evidence="6" id="KW-0547">Nucleotide-binding</keyword>
<dbReference type="GO" id="GO:0046654">
    <property type="term" value="P:tetrahydrofolate biosynthetic process"/>
    <property type="evidence" value="ECO:0007669"/>
    <property type="project" value="UniProtKB-UniPathway"/>
</dbReference>
<dbReference type="GO" id="GO:0016301">
    <property type="term" value="F:kinase activity"/>
    <property type="evidence" value="ECO:0007669"/>
    <property type="project" value="UniProtKB-KW"/>
</dbReference>
<dbReference type="AlphaFoldDB" id="A0A1W6LBX7"/>
<accession>A0A1W6LBX7</accession>
<evidence type="ECO:0000313" key="14">
    <source>
        <dbReference type="Proteomes" id="UP000193427"/>
    </source>
</evidence>
<evidence type="ECO:0000313" key="13">
    <source>
        <dbReference type="EMBL" id="ARN21668.1"/>
    </source>
</evidence>
<evidence type="ECO:0000256" key="7">
    <source>
        <dbReference type="ARBA" id="ARBA00022777"/>
    </source>
</evidence>
<dbReference type="KEGG" id="rgu:A4W93_18195"/>
<gene>
    <name evidence="13" type="ORF">A4W93_18195</name>
</gene>
<keyword evidence="14" id="KW-1185">Reference proteome</keyword>
<proteinExistence type="inferred from homology"/>
<name>A0A1W6LBX7_9BURK</name>
<dbReference type="EMBL" id="CP015118">
    <property type="protein sequence ID" value="ARN21668.1"/>
    <property type="molecule type" value="Genomic_DNA"/>
</dbReference>
<dbReference type="Gene3D" id="3.30.70.560">
    <property type="entry name" value="7,8-Dihydro-6-hydroxymethylpterin-pyrophosphokinase HPPK"/>
    <property type="match status" value="1"/>
</dbReference>
<protein>
    <recommendedName>
        <fullName evidence="4">2-amino-4-hydroxy-6-hydroxymethyldihydropteridine pyrophosphokinase</fullName>
        <ecNumber evidence="3">2.7.6.3</ecNumber>
    </recommendedName>
    <alternativeName>
        <fullName evidence="11">6-hydroxymethyl-7,8-dihydropterin pyrophosphokinase</fullName>
    </alternativeName>
    <alternativeName>
        <fullName evidence="12">7,8-dihydro-6-hydroxymethylpterin-pyrophosphokinase</fullName>
    </alternativeName>
</protein>
<evidence type="ECO:0000256" key="11">
    <source>
        <dbReference type="ARBA" id="ARBA00029766"/>
    </source>
</evidence>
<comment type="function">
    <text evidence="10">Catalyzes the transfer of pyrophosphate from adenosine triphosphate (ATP) to 6-hydroxymethyl-7,8-dihydropterin, an enzymatic step in folate biosynthesis pathway.</text>
</comment>
<keyword evidence="8" id="KW-0067">ATP-binding</keyword>
<dbReference type="STRING" id="946333.A4W93_18195"/>
<reference evidence="13 14" key="1">
    <citation type="submission" date="2016-04" db="EMBL/GenBank/DDBJ databases">
        <title>Complete genome sequence of natural rubber-degrading, novel Gram-negative bacterium, Rhizobacter gummiphilus strain NS21.</title>
        <authorList>
            <person name="Tabata M."/>
            <person name="Kasai D."/>
            <person name="Fukuda M."/>
        </authorList>
    </citation>
    <scope>NUCLEOTIDE SEQUENCE [LARGE SCALE GENOMIC DNA]</scope>
    <source>
        <strain evidence="13 14">NS21</strain>
    </source>
</reference>
<dbReference type="GO" id="GO:0046656">
    <property type="term" value="P:folic acid biosynthetic process"/>
    <property type="evidence" value="ECO:0007669"/>
    <property type="project" value="UniProtKB-KW"/>
</dbReference>
<dbReference type="RefSeq" id="WP_085751963.1">
    <property type="nucleotide sequence ID" value="NZ_BSPR01000011.1"/>
</dbReference>
<keyword evidence="9" id="KW-0289">Folate biosynthesis</keyword>
<dbReference type="UniPathway" id="UPA00077">
    <property type="reaction ID" value="UER00155"/>
</dbReference>
<dbReference type="InterPro" id="IPR000550">
    <property type="entry name" value="Hppk"/>
</dbReference>
<comment type="similarity">
    <text evidence="2">Belongs to the HPPK family.</text>
</comment>
<evidence type="ECO:0000256" key="10">
    <source>
        <dbReference type="ARBA" id="ARBA00029409"/>
    </source>
</evidence>
<dbReference type="InterPro" id="IPR035907">
    <property type="entry name" value="Hppk_sf"/>
</dbReference>
<dbReference type="PANTHER" id="PTHR43071">
    <property type="entry name" value="2-AMINO-4-HYDROXY-6-HYDROXYMETHYLDIHYDROPTERIDINE PYROPHOSPHOKINASE"/>
    <property type="match status" value="1"/>
</dbReference>
<evidence type="ECO:0000256" key="8">
    <source>
        <dbReference type="ARBA" id="ARBA00022840"/>
    </source>
</evidence>
<dbReference type="OrthoDB" id="9808041at2"/>
<dbReference type="PROSITE" id="PS00794">
    <property type="entry name" value="HPPK"/>
    <property type="match status" value="1"/>
</dbReference>
<dbReference type="NCBIfam" id="TIGR01498">
    <property type="entry name" value="folK"/>
    <property type="match status" value="1"/>
</dbReference>
<dbReference type="EC" id="2.7.6.3" evidence="3"/>
<evidence type="ECO:0000256" key="3">
    <source>
        <dbReference type="ARBA" id="ARBA00013253"/>
    </source>
</evidence>